<keyword evidence="2" id="KW-1185">Reference proteome</keyword>
<organism evidence="1 2">
    <name type="scientific">Streptomyces castrisilvae</name>
    <dbReference type="NCBI Taxonomy" id="3033811"/>
    <lineage>
        <taxon>Bacteria</taxon>
        <taxon>Bacillati</taxon>
        <taxon>Actinomycetota</taxon>
        <taxon>Actinomycetes</taxon>
        <taxon>Kitasatosporales</taxon>
        <taxon>Streptomycetaceae</taxon>
        <taxon>Streptomyces</taxon>
    </lineage>
</organism>
<evidence type="ECO:0008006" key="3">
    <source>
        <dbReference type="Google" id="ProtNLM"/>
    </source>
</evidence>
<reference evidence="1 2" key="1">
    <citation type="submission" date="2023-03" db="EMBL/GenBank/DDBJ databases">
        <title>Isolation and description of six Streptomyces strains from soil environments, able to metabolize different microbial glucans.</title>
        <authorList>
            <person name="Widen T."/>
            <person name="Larsbrink J."/>
        </authorList>
    </citation>
    <scope>NUCLEOTIDE SEQUENCE [LARGE SCALE GENOMIC DNA]</scope>
    <source>
        <strain evidence="1 2">Mut1</strain>
    </source>
</reference>
<sequence>MTTADSPNRAHAWTAAVRQRLSLGRLLPLGGPADGAWISERAAAAVLRQAVTGPAPGPVIGELRISVADPESAPAAQVPPPPSALPPGPLRIEATMTATADQPLPAAADALRAALLSAAARRLGLVVSEVDLRVTGLLDASAERVEPEPVEVRPAPAEDAAGRAAEGVSGVAALTGVLGDAVHTGADQVRVELATRSGHRALDVALAVREAVADAVEGRPPVAVLVTAVTGEDPAG</sequence>
<proteinExistence type="predicted"/>
<dbReference type="Proteomes" id="UP001239522">
    <property type="component" value="Chromosome"/>
</dbReference>
<evidence type="ECO:0000313" key="2">
    <source>
        <dbReference type="Proteomes" id="UP001239522"/>
    </source>
</evidence>
<evidence type="ECO:0000313" key="1">
    <source>
        <dbReference type="EMBL" id="WLQ33088.1"/>
    </source>
</evidence>
<accession>A0ABY9HG76</accession>
<dbReference type="EMBL" id="CP120997">
    <property type="protein sequence ID" value="WLQ33088.1"/>
    <property type="molecule type" value="Genomic_DNA"/>
</dbReference>
<dbReference type="RefSeq" id="WP_306052510.1">
    <property type="nucleotide sequence ID" value="NZ_CP120997.1"/>
</dbReference>
<name>A0ABY9HG76_9ACTN</name>
<gene>
    <name evidence="1" type="ORF">P8A18_06335</name>
</gene>
<protein>
    <recommendedName>
        <fullName evidence="3">Nucleopolyhedrovirus P10 family protein</fullName>
    </recommendedName>
</protein>